<feature type="compositionally biased region" description="Low complexity" evidence="1">
    <location>
        <begin position="240"/>
        <end position="252"/>
    </location>
</feature>
<sequence>MDSTMPQFLMTLALSTTPQQAFEQADALLVQASMLHYQAAQLESQVDTINERAEILITTASGLRVIAEQDRESIQYLFDSALETYQNDVAAYEKVPHQAERLRSVKARVEDGMVTIEELEALLEDMVTLTTPKRSDRSLAPEPESPPSPLTTMPLLFPAGVKRGRSASEEEEQQAGPSTKKVKREIKRESSQAQEKRSIAQDFPLRDEDCDNLSDIPLSPIITHSSPSSAELLENSRGQTTMTSKTSSLTTMDLHAAMSETMQTADSDSSYGRKKFKKAKSDSTKNPTSTAKGKRHRKRKAKEQRKAS</sequence>
<organism evidence="2 3">
    <name type="scientific">Capronia epimyces CBS 606.96</name>
    <dbReference type="NCBI Taxonomy" id="1182542"/>
    <lineage>
        <taxon>Eukaryota</taxon>
        <taxon>Fungi</taxon>
        <taxon>Dikarya</taxon>
        <taxon>Ascomycota</taxon>
        <taxon>Pezizomycotina</taxon>
        <taxon>Eurotiomycetes</taxon>
        <taxon>Chaetothyriomycetidae</taxon>
        <taxon>Chaetothyriales</taxon>
        <taxon>Herpotrichiellaceae</taxon>
        <taxon>Capronia</taxon>
    </lineage>
</organism>
<feature type="region of interest" description="Disordered" evidence="1">
    <location>
        <begin position="130"/>
        <end position="308"/>
    </location>
</feature>
<keyword evidence="3" id="KW-1185">Reference proteome</keyword>
<feature type="compositionally biased region" description="Polar residues" evidence="1">
    <location>
        <begin position="260"/>
        <end position="270"/>
    </location>
</feature>
<gene>
    <name evidence="2" type="ORF">A1O3_00342</name>
</gene>
<protein>
    <submittedName>
        <fullName evidence="2">Uncharacterized protein</fullName>
    </submittedName>
</protein>
<comment type="caution">
    <text evidence="2">The sequence shown here is derived from an EMBL/GenBank/DDBJ whole genome shotgun (WGS) entry which is preliminary data.</text>
</comment>
<feature type="compositionally biased region" description="Basic and acidic residues" evidence="1">
    <location>
        <begin position="186"/>
        <end position="207"/>
    </location>
</feature>
<feature type="compositionally biased region" description="Basic residues" evidence="1">
    <location>
        <begin position="292"/>
        <end position="308"/>
    </location>
</feature>
<dbReference type="RefSeq" id="XP_007728682.1">
    <property type="nucleotide sequence ID" value="XM_007730492.1"/>
</dbReference>
<evidence type="ECO:0000313" key="2">
    <source>
        <dbReference type="EMBL" id="EXJ91792.1"/>
    </source>
</evidence>
<dbReference type="Proteomes" id="UP000019478">
    <property type="component" value="Unassembled WGS sequence"/>
</dbReference>
<dbReference type="GeneID" id="19164482"/>
<evidence type="ECO:0000256" key="1">
    <source>
        <dbReference type="SAM" id="MobiDB-lite"/>
    </source>
</evidence>
<dbReference type="OrthoDB" id="4158459at2759"/>
<dbReference type="EMBL" id="AMGY01000001">
    <property type="protein sequence ID" value="EXJ91792.1"/>
    <property type="molecule type" value="Genomic_DNA"/>
</dbReference>
<proteinExistence type="predicted"/>
<evidence type="ECO:0000313" key="3">
    <source>
        <dbReference type="Proteomes" id="UP000019478"/>
    </source>
</evidence>
<dbReference type="HOGENOM" id="CLU_903141_0_0_1"/>
<dbReference type="AlphaFoldDB" id="W9YFX8"/>
<name>W9YFX8_9EURO</name>
<reference evidence="2 3" key="1">
    <citation type="submission" date="2013-03" db="EMBL/GenBank/DDBJ databases">
        <title>The Genome Sequence of Capronia epimyces CBS 606.96.</title>
        <authorList>
            <consortium name="The Broad Institute Genomics Platform"/>
            <person name="Cuomo C."/>
            <person name="de Hoog S."/>
            <person name="Gorbushina A."/>
            <person name="Walker B."/>
            <person name="Young S.K."/>
            <person name="Zeng Q."/>
            <person name="Gargeya S."/>
            <person name="Fitzgerald M."/>
            <person name="Haas B."/>
            <person name="Abouelleil A."/>
            <person name="Allen A.W."/>
            <person name="Alvarado L."/>
            <person name="Arachchi H.M."/>
            <person name="Berlin A.M."/>
            <person name="Chapman S.B."/>
            <person name="Gainer-Dewar J."/>
            <person name="Goldberg J."/>
            <person name="Griggs A."/>
            <person name="Gujja S."/>
            <person name="Hansen M."/>
            <person name="Howarth C."/>
            <person name="Imamovic A."/>
            <person name="Ireland A."/>
            <person name="Larimer J."/>
            <person name="McCowan C."/>
            <person name="Murphy C."/>
            <person name="Pearson M."/>
            <person name="Poon T.W."/>
            <person name="Priest M."/>
            <person name="Roberts A."/>
            <person name="Saif S."/>
            <person name="Shea T."/>
            <person name="Sisk P."/>
            <person name="Sykes S."/>
            <person name="Wortman J."/>
            <person name="Nusbaum C."/>
            <person name="Birren B."/>
        </authorList>
    </citation>
    <scope>NUCLEOTIDE SEQUENCE [LARGE SCALE GENOMIC DNA]</scope>
    <source>
        <strain evidence="2 3">CBS 606.96</strain>
    </source>
</reference>
<accession>W9YFX8</accession>